<evidence type="ECO:0000313" key="2">
    <source>
        <dbReference type="Proteomes" id="UP001589891"/>
    </source>
</evidence>
<proteinExistence type="predicted"/>
<sequence length="79" mass="8280">MIRSDWNALLTNHETIEAMSPEKLLQVGGAVIQKARAVETNVLAEAGERYHVGALSMLNIGTDGLHQGGQPADALAGTA</sequence>
<evidence type="ECO:0000313" key="1">
    <source>
        <dbReference type="EMBL" id="MFC0708872.1"/>
    </source>
</evidence>
<dbReference type="EMBL" id="JBHLSS010000028">
    <property type="protein sequence ID" value="MFC0708872.1"/>
    <property type="molecule type" value="Genomic_DNA"/>
</dbReference>
<organism evidence="1 2">
    <name type="scientific">Azorhizophilus paspali</name>
    <name type="common">Azotobacter paspali</name>
    <dbReference type="NCBI Taxonomy" id="69963"/>
    <lineage>
        <taxon>Bacteria</taxon>
        <taxon>Pseudomonadati</taxon>
        <taxon>Pseudomonadota</taxon>
        <taxon>Gammaproteobacteria</taxon>
        <taxon>Pseudomonadales</taxon>
        <taxon>Pseudomonadaceae</taxon>
        <taxon>Azorhizophilus</taxon>
    </lineage>
</organism>
<reference evidence="1 2" key="1">
    <citation type="submission" date="2024-09" db="EMBL/GenBank/DDBJ databases">
        <authorList>
            <person name="Sun Q."/>
            <person name="Mori K."/>
        </authorList>
    </citation>
    <scope>NUCLEOTIDE SEQUENCE [LARGE SCALE GENOMIC DNA]</scope>
    <source>
        <strain evidence="1 2">NCAIM B.01794</strain>
    </source>
</reference>
<gene>
    <name evidence="1" type="ORF">ACFFGX_04435</name>
</gene>
<accession>A0ABV6SH60</accession>
<dbReference type="Proteomes" id="UP001589891">
    <property type="component" value="Unassembled WGS sequence"/>
</dbReference>
<keyword evidence="2" id="KW-1185">Reference proteome</keyword>
<comment type="caution">
    <text evidence="1">The sequence shown here is derived from an EMBL/GenBank/DDBJ whole genome shotgun (WGS) entry which is preliminary data.</text>
</comment>
<protein>
    <submittedName>
        <fullName evidence="1">Uncharacterized protein</fullName>
    </submittedName>
</protein>
<name>A0ABV6SH60_AZOPA</name>
<dbReference type="RefSeq" id="WP_376943234.1">
    <property type="nucleotide sequence ID" value="NZ_CP171449.1"/>
</dbReference>